<dbReference type="InterPro" id="IPR052513">
    <property type="entry name" value="Thioester_dehydratase-like"/>
</dbReference>
<comment type="caution">
    <text evidence="2">The sequence shown here is derived from an EMBL/GenBank/DDBJ whole genome shotgun (WGS) entry which is preliminary data.</text>
</comment>
<sequence>MKRIPVVPGWFGADGDPDRFRLLGTRCRSCGAVFFPRADAFCRNPACDGTELDETPLSRTGTVWSYTDSRYRPPAPYLSDPDLPWEPFTVVAVKLAKERMVVLGQAAPGVTAAGLAVGMAVELVPGVLHQDAEQVWTTWHWRPLGGPA</sequence>
<dbReference type="InterPro" id="IPR022002">
    <property type="entry name" value="ChsH2_Znr"/>
</dbReference>
<reference evidence="2 3" key="1">
    <citation type="submission" date="2023-03" db="EMBL/GenBank/DDBJ databases">
        <title>Draft genome sequence of Streptomyces sp. RB6PN23 isolated from peat swamp forest in Thailand.</title>
        <authorList>
            <person name="Klaysubun C."/>
            <person name="Duangmal K."/>
        </authorList>
    </citation>
    <scope>NUCLEOTIDE SEQUENCE [LARGE SCALE GENOMIC DNA]</scope>
    <source>
        <strain evidence="2 3">RB6PN23</strain>
    </source>
</reference>
<dbReference type="Proteomes" id="UP001216579">
    <property type="component" value="Unassembled WGS sequence"/>
</dbReference>
<evidence type="ECO:0000313" key="3">
    <source>
        <dbReference type="Proteomes" id="UP001216579"/>
    </source>
</evidence>
<organism evidence="2 3">
    <name type="scientific">Streptomyces silvisoli</name>
    <dbReference type="NCBI Taxonomy" id="3034235"/>
    <lineage>
        <taxon>Bacteria</taxon>
        <taxon>Bacillati</taxon>
        <taxon>Actinomycetota</taxon>
        <taxon>Actinomycetes</taxon>
        <taxon>Kitasatosporales</taxon>
        <taxon>Streptomycetaceae</taxon>
        <taxon>Streptomyces</taxon>
    </lineage>
</organism>
<dbReference type="SUPFAM" id="SSF50249">
    <property type="entry name" value="Nucleic acid-binding proteins"/>
    <property type="match status" value="1"/>
</dbReference>
<dbReference type="InterPro" id="IPR012340">
    <property type="entry name" value="NA-bd_OB-fold"/>
</dbReference>
<dbReference type="RefSeq" id="WP_276096818.1">
    <property type="nucleotide sequence ID" value="NZ_JARJBC010000033.1"/>
</dbReference>
<evidence type="ECO:0000259" key="1">
    <source>
        <dbReference type="Pfam" id="PF12172"/>
    </source>
</evidence>
<dbReference type="Pfam" id="PF12172">
    <property type="entry name" value="zf-ChsH2"/>
    <property type="match status" value="1"/>
</dbReference>
<accession>A0ABT5ZVY4</accession>
<gene>
    <name evidence="2" type="ORF">P3G67_33190</name>
</gene>
<keyword evidence="3" id="KW-1185">Reference proteome</keyword>
<feature type="domain" description="ChsH2 rubredoxin-like zinc ribbon" evidence="1">
    <location>
        <begin position="18"/>
        <end position="53"/>
    </location>
</feature>
<dbReference type="EMBL" id="JARJBC010000033">
    <property type="protein sequence ID" value="MDF3293985.1"/>
    <property type="molecule type" value="Genomic_DNA"/>
</dbReference>
<dbReference type="PANTHER" id="PTHR34075">
    <property type="entry name" value="BLR3430 PROTEIN"/>
    <property type="match status" value="1"/>
</dbReference>
<protein>
    <submittedName>
        <fullName evidence="2">Zinc ribbon domain-containing protein</fullName>
    </submittedName>
</protein>
<dbReference type="PANTHER" id="PTHR34075:SF5">
    <property type="entry name" value="BLR3430 PROTEIN"/>
    <property type="match status" value="1"/>
</dbReference>
<name>A0ABT5ZVY4_9ACTN</name>
<proteinExistence type="predicted"/>
<evidence type="ECO:0000313" key="2">
    <source>
        <dbReference type="EMBL" id="MDF3293985.1"/>
    </source>
</evidence>